<dbReference type="InterPro" id="IPR007156">
    <property type="entry name" value="MamQ_LemA"/>
</dbReference>
<evidence type="ECO:0000256" key="6">
    <source>
        <dbReference type="SAM" id="Coils"/>
    </source>
</evidence>
<keyword evidence="3 7" id="KW-0812">Transmembrane</keyword>
<reference evidence="8 9" key="1">
    <citation type="submission" date="2020-08" db="EMBL/GenBank/DDBJ databases">
        <title>Genomic Encyclopedia of Type Strains, Phase IV (KMG-IV): sequencing the most valuable type-strain genomes for metagenomic binning, comparative biology and taxonomic classification.</title>
        <authorList>
            <person name="Goeker M."/>
        </authorList>
    </citation>
    <scope>NUCLEOTIDE SEQUENCE [LARGE SCALE GENOMIC DNA]</scope>
    <source>
        <strain evidence="8 9">DSM 103733</strain>
    </source>
</reference>
<sequence length="193" mass="21529">MMRRGLWVGIGIVAVLLIIVLMVFGSYVSAKNQMVAKQEAVRAQWSQVDVVLQRRADLIPNLVATVKGYATHEEKVFDDIASARSALLNAHDPQGKIQANGQLDGALGRLLALSESYPNLKANENFLQLQDQLEGTENRIAVERRRYNQTLQDYNTFIRQFPNSIWAGMAGFQPNNAYFEASEASKTAPTVKF</sequence>
<dbReference type="PANTHER" id="PTHR34478">
    <property type="entry name" value="PROTEIN LEMA"/>
    <property type="match status" value="1"/>
</dbReference>
<keyword evidence="5 7" id="KW-0472">Membrane</keyword>
<gene>
    <name evidence="8" type="ORF">HNQ77_002811</name>
</gene>
<keyword evidence="9" id="KW-1185">Reference proteome</keyword>
<comment type="similarity">
    <text evidence="2">Belongs to the LemA family.</text>
</comment>
<comment type="caution">
    <text evidence="8">The sequence shown here is derived from an EMBL/GenBank/DDBJ whole genome shotgun (WGS) entry which is preliminary data.</text>
</comment>
<protein>
    <submittedName>
        <fullName evidence="8">LemA protein</fullName>
    </submittedName>
</protein>
<evidence type="ECO:0000256" key="1">
    <source>
        <dbReference type="ARBA" id="ARBA00004167"/>
    </source>
</evidence>
<dbReference type="EMBL" id="JACHEK010000005">
    <property type="protein sequence ID" value="MBB6144855.1"/>
    <property type="molecule type" value="Genomic_DNA"/>
</dbReference>
<dbReference type="Gene3D" id="1.20.1440.20">
    <property type="entry name" value="LemA-like domain"/>
    <property type="match status" value="1"/>
</dbReference>
<keyword evidence="4 7" id="KW-1133">Transmembrane helix</keyword>
<evidence type="ECO:0000313" key="9">
    <source>
        <dbReference type="Proteomes" id="UP000538666"/>
    </source>
</evidence>
<evidence type="ECO:0000313" key="8">
    <source>
        <dbReference type="EMBL" id="MBB6144855.1"/>
    </source>
</evidence>
<feature type="transmembrane region" description="Helical" evidence="7">
    <location>
        <begin position="6"/>
        <end position="28"/>
    </location>
</feature>
<keyword evidence="6" id="KW-0175">Coiled coil</keyword>
<evidence type="ECO:0000256" key="2">
    <source>
        <dbReference type="ARBA" id="ARBA00008854"/>
    </source>
</evidence>
<organism evidence="8 9">
    <name type="scientific">Silvibacterium bohemicum</name>
    <dbReference type="NCBI Taxonomy" id="1577686"/>
    <lineage>
        <taxon>Bacteria</taxon>
        <taxon>Pseudomonadati</taxon>
        <taxon>Acidobacteriota</taxon>
        <taxon>Terriglobia</taxon>
        <taxon>Terriglobales</taxon>
        <taxon>Acidobacteriaceae</taxon>
        <taxon>Silvibacterium</taxon>
    </lineage>
</organism>
<dbReference type="Pfam" id="PF04011">
    <property type="entry name" value="LemA"/>
    <property type="match status" value="1"/>
</dbReference>
<name>A0A841JWC4_9BACT</name>
<evidence type="ECO:0000256" key="5">
    <source>
        <dbReference type="ARBA" id="ARBA00023136"/>
    </source>
</evidence>
<dbReference type="SUPFAM" id="SSF140478">
    <property type="entry name" value="LemA-like"/>
    <property type="match status" value="1"/>
</dbReference>
<feature type="coiled-coil region" evidence="6">
    <location>
        <begin position="119"/>
        <end position="146"/>
    </location>
</feature>
<dbReference type="PANTHER" id="PTHR34478:SF2">
    <property type="entry name" value="MEMBRANE PROTEIN"/>
    <property type="match status" value="1"/>
</dbReference>
<accession>A0A841JWC4</accession>
<evidence type="ECO:0000256" key="3">
    <source>
        <dbReference type="ARBA" id="ARBA00022692"/>
    </source>
</evidence>
<evidence type="ECO:0000256" key="7">
    <source>
        <dbReference type="SAM" id="Phobius"/>
    </source>
</evidence>
<dbReference type="AlphaFoldDB" id="A0A841JWC4"/>
<comment type="subcellular location">
    <subcellularLocation>
        <location evidence="1">Membrane</location>
        <topology evidence="1">Single-pass membrane protein</topology>
    </subcellularLocation>
</comment>
<dbReference type="InterPro" id="IPR023353">
    <property type="entry name" value="LemA-like_dom_sf"/>
</dbReference>
<evidence type="ECO:0000256" key="4">
    <source>
        <dbReference type="ARBA" id="ARBA00022989"/>
    </source>
</evidence>
<dbReference type="Proteomes" id="UP000538666">
    <property type="component" value="Unassembled WGS sequence"/>
</dbReference>
<proteinExistence type="inferred from homology"/>
<dbReference type="GO" id="GO:0016020">
    <property type="term" value="C:membrane"/>
    <property type="evidence" value="ECO:0007669"/>
    <property type="project" value="UniProtKB-SubCell"/>
</dbReference>